<dbReference type="InParanoid" id="A0A369J482"/>
<dbReference type="EMBL" id="LUEZ02000184">
    <property type="protein sequence ID" value="RDB15215.1"/>
    <property type="molecule type" value="Genomic_DNA"/>
</dbReference>
<keyword evidence="2" id="KW-1185">Reference proteome</keyword>
<organism evidence="1 2">
    <name type="scientific">Hypsizygus marmoreus</name>
    <name type="common">White beech mushroom</name>
    <name type="synonym">Agaricus marmoreus</name>
    <dbReference type="NCBI Taxonomy" id="39966"/>
    <lineage>
        <taxon>Eukaryota</taxon>
        <taxon>Fungi</taxon>
        <taxon>Dikarya</taxon>
        <taxon>Basidiomycota</taxon>
        <taxon>Agaricomycotina</taxon>
        <taxon>Agaricomycetes</taxon>
        <taxon>Agaricomycetidae</taxon>
        <taxon>Agaricales</taxon>
        <taxon>Tricholomatineae</taxon>
        <taxon>Lyophyllaceae</taxon>
        <taxon>Hypsizygus</taxon>
    </lineage>
</organism>
<gene>
    <name evidence="1" type="ORF">Hypma_004834</name>
</gene>
<comment type="caution">
    <text evidence="1">The sequence shown here is derived from an EMBL/GenBank/DDBJ whole genome shotgun (WGS) entry which is preliminary data.</text>
</comment>
<evidence type="ECO:0000313" key="1">
    <source>
        <dbReference type="EMBL" id="RDB15215.1"/>
    </source>
</evidence>
<dbReference type="AlphaFoldDB" id="A0A369J482"/>
<dbReference type="Proteomes" id="UP000076154">
    <property type="component" value="Unassembled WGS sequence"/>
</dbReference>
<reference evidence="1" key="1">
    <citation type="submission" date="2018-04" db="EMBL/GenBank/DDBJ databases">
        <title>Whole genome sequencing of Hypsizygus marmoreus.</title>
        <authorList>
            <person name="Choi I.-G."/>
            <person name="Min B."/>
            <person name="Kim J.-G."/>
            <person name="Kim S."/>
            <person name="Oh Y.-L."/>
            <person name="Kong W.-S."/>
            <person name="Park H."/>
            <person name="Jeong J."/>
            <person name="Song E.-S."/>
        </authorList>
    </citation>
    <scope>NUCLEOTIDE SEQUENCE [LARGE SCALE GENOMIC DNA]</scope>
    <source>
        <strain evidence="1">51987-8</strain>
    </source>
</reference>
<evidence type="ECO:0000313" key="2">
    <source>
        <dbReference type="Proteomes" id="UP000076154"/>
    </source>
</evidence>
<accession>A0A369J482</accession>
<protein>
    <submittedName>
        <fullName evidence="1">Uncharacterized protein</fullName>
    </submittedName>
</protein>
<proteinExistence type="predicted"/>
<sequence length="88" mass="9566">MAVTRLAELTERSDCITSNSGPLLSATWSRAPPLRPRSLFLHSALCTSSPTFPSHPVDICGHTPERLEPSPLLLFQPTLGSHEDFTAP</sequence>
<name>A0A369J482_HYPMA</name>